<evidence type="ECO:0000256" key="1">
    <source>
        <dbReference type="ARBA" id="ARBA00007401"/>
    </source>
</evidence>
<organism evidence="10 11">
    <name type="scientific">Formosa undariae</name>
    <dbReference type="NCBI Taxonomy" id="1325436"/>
    <lineage>
        <taxon>Bacteria</taxon>
        <taxon>Pseudomonadati</taxon>
        <taxon>Bacteroidota</taxon>
        <taxon>Flavobacteriia</taxon>
        <taxon>Flavobacteriales</taxon>
        <taxon>Flavobacteriaceae</taxon>
        <taxon>Formosa</taxon>
    </lineage>
</organism>
<dbReference type="Pfam" id="PF00703">
    <property type="entry name" value="Glyco_hydro_2"/>
    <property type="match status" value="1"/>
</dbReference>
<keyword evidence="11" id="KW-1185">Reference proteome</keyword>
<dbReference type="InterPro" id="IPR051913">
    <property type="entry name" value="GH2_Domain-Containing"/>
</dbReference>
<comment type="caution">
    <text evidence="10">The sequence shown here is derived from an EMBL/GenBank/DDBJ whole genome shotgun (WGS) entry which is preliminary data.</text>
</comment>
<evidence type="ECO:0000259" key="8">
    <source>
        <dbReference type="Pfam" id="PF16355"/>
    </source>
</evidence>
<gene>
    <name evidence="10" type="ORF">ACFFVB_17145</name>
</gene>
<dbReference type="InterPro" id="IPR006104">
    <property type="entry name" value="Glyco_hydro_2_N"/>
</dbReference>
<dbReference type="Proteomes" id="UP001589605">
    <property type="component" value="Unassembled WGS sequence"/>
</dbReference>
<dbReference type="Gene3D" id="3.20.20.80">
    <property type="entry name" value="Glycosidases"/>
    <property type="match status" value="1"/>
</dbReference>
<feature type="signal peptide" evidence="4">
    <location>
        <begin position="1"/>
        <end position="21"/>
    </location>
</feature>
<feature type="chain" id="PRO_5045494325" evidence="4">
    <location>
        <begin position="22"/>
        <end position="812"/>
    </location>
</feature>
<dbReference type="SUPFAM" id="SSF49373">
    <property type="entry name" value="Invasin/intimin cell-adhesion fragments"/>
    <property type="match status" value="1"/>
</dbReference>
<evidence type="ECO:0000256" key="2">
    <source>
        <dbReference type="ARBA" id="ARBA00022801"/>
    </source>
</evidence>
<dbReference type="InterPro" id="IPR040605">
    <property type="entry name" value="Glyco_hydro2_dom5"/>
</dbReference>
<dbReference type="PRINTS" id="PR00132">
    <property type="entry name" value="GLHYDRLASE2"/>
</dbReference>
<name>A0ABV5F5T8_9FLAO</name>
<dbReference type="Pfam" id="PF18565">
    <property type="entry name" value="Glyco_hydro2_C5"/>
    <property type="match status" value="1"/>
</dbReference>
<dbReference type="Pfam" id="PF16355">
    <property type="entry name" value="DUF4982"/>
    <property type="match status" value="1"/>
</dbReference>
<comment type="similarity">
    <text evidence="1">Belongs to the glycosyl hydrolase 2 family.</text>
</comment>
<evidence type="ECO:0000259" key="7">
    <source>
        <dbReference type="Pfam" id="PF02837"/>
    </source>
</evidence>
<dbReference type="InterPro" id="IPR006102">
    <property type="entry name" value="Ig-like_GH2"/>
</dbReference>
<reference evidence="10 11" key="1">
    <citation type="submission" date="2024-09" db="EMBL/GenBank/DDBJ databases">
        <authorList>
            <person name="Sun Q."/>
            <person name="Mori K."/>
        </authorList>
    </citation>
    <scope>NUCLEOTIDE SEQUENCE [LARGE SCALE GENOMIC DNA]</scope>
    <source>
        <strain evidence="10 11">CECT 8286</strain>
    </source>
</reference>
<evidence type="ECO:0000256" key="3">
    <source>
        <dbReference type="ARBA" id="ARBA00023295"/>
    </source>
</evidence>
<evidence type="ECO:0000256" key="4">
    <source>
        <dbReference type="SAM" id="SignalP"/>
    </source>
</evidence>
<dbReference type="InterPro" id="IPR008964">
    <property type="entry name" value="Invasin/intimin_cell_adhesion"/>
</dbReference>
<feature type="domain" description="Glycosyl hydrolases family 2 sugar binding" evidence="7">
    <location>
        <begin position="82"/>
        <end position="172"/>
    </location>
</feature>
<dbReference type="SUPFAM" id="SSF49785">
    <property type="entry name" value="Galactose-binding domain-like"/>
    <property type="match status" value="1"/>
</dbReference>
<dbReference type="RefSeq" id="WP_382384457.1">
    <property type="nucleotide sequence ID" value="NZ_JBHMEZ010000032.1"/>
</dbReference>
<dbReference type="SUPFAM" id="SSF51445">
    <property type="entry name" value="(Trans)glycosidases"/>
    <property type="match status" value="1"/>
</dbReference>
<evidence type="ECO:0000313" key="10">
    <source>
        <dbReference type="EMBL" id="MFB9054819.1"/>
    </source>
</evidence>
<feature type="domain" description="Glycoside hydrolase family 2 immunoglobulin-like beta-sandwich" evidence="5">
    <location>
        <begin position="185"/>
        <end position="289"/>
    </location>
</feature>
<keyword evidence="2" id="KW-0378">Hydrolase</keyword>
<dbReference type="InterPro" id="IPR032311">
    <property type="entry name" value="DUF4982"/>
</dbReference>
<dbReference type="Gene3D" id="2.60.120.260">
    <property type="entry name" value="Galactose-binding domain-like"/>
    <property type="match status" value="1"/>
</dbReference>
<dbReference type="Pfam" id="PF02836">
    <property type="entry name" value="Glyco_hydro_2_C"/>
    <property type="match status" value="1"/>
</dbReference>
<proteinExistence type="inferred from homology"/>
<dbReference type="Pfam" id="PF02837">
    <property type="entry name" value="Glyco_hydro_2_N"/>
    <property type="match status" value="1"/>
</dbReference>
<keyword evidence="3" id="KW-0326">Glycosidase</keyword>
<dbReference type="InterPro" id="IPR008979">
    <property type="entry name" value="Galactose-bd-like_sf"/>
</dbReference>
<sequence>MKKIYLCAFLFVFCMLNTAYSQSRQLFNADWKFALHEQEGAEAPDFNDKNWSIVNVPHDASIKGEFDKKNSTSGNGYLPFQQGWYRKSFMLSEQDKGKKVFINFEGVYRDSKVWINGELLGRNLNGYLGFEYDLTPYVQVGQENVIVVHYDNRKKRTSRWYTGEGIYRDVWLRIENPVYVANHGTYVTTPFVSKEKAKVTLETEIINEAGKDGEITLETQIYNPSGVVVASKTSVVYLQFFKTHKFHQEFQISNPELWDTETPNLYYAKTKIHFNGEIQGDYNTRFGIRDIEFVPDRGLLLNGNKVFAQGGNFHHDLGCLGAVALKEGYRYRLQQLKDMGSNSIRLSHNPHARVLLELCDEMGILVISESYDKWTSQYYGGEVAFRDVWKTDMERFIKRDRNHPSIYLWSVGNEVSKQRKMFDKKFETEADGAYQGADVLKELVAYVHELDPSRKVTAALFPGRKDDNLEWNNWDNHDEFMKTLPPAMAFNMDVVSWNYTGNFFDIDHEKYPQMLFIASETATNLDFGNRKISMLEFDKSYVVGHYYWAASSYLGESVWPNKSWERSFYGMDEQMTPIGHIYQALYSEDPKLKLLVKEPDTLKYKAWENHYDNKRWSWYPMLNHWNFSADDLLEIQTITNCDEVELLLNGKSLGSKTLAQGEEPVLYWDVNHKEGELIAIGKRNNKIVVRDTLVTASKPALIKLSPNKTELNADGADLVYIQVSLRDKAGHIVPENQLIQFSVNGPASIAGVANSDVFSDESWQGNSRSTTNGTCLVVLRTTTDVGTIELSAKTNGLKSAKLVLDVTKKKSI</sequence>
<dbReference type="SUPFAM" id="SSF49303">
    <property type="entry name" value="beta-Galactosidase/glucuronidase domain"/>
    <property type="match status" value="1"/>
</dbReference>
<evidence type="ECO:0000259" key="9">
    <source>
        <dbReference type="Pfam" id="PF18565"/>
    </source>
</evidence>
<dbReference type="InterPro" id="IPR036156">
    <property type="entry name" value="Beta-gal/glucu_dom_sf"/>
</dbReference>
<keyword evidence="4" id="KW-0732">Signal</keyword>
<dbReference type="EMBL" id="JBHMEZ010000032">
    <property type="protein sequence ID" value="MFB9054819.1"/>
    <property type="molecule type" value="Genomic_DNA"/>
</dbReference>
<evidence type="ECO:0000259" key="5">
    <source>
        <dbReference type="Pfam" id="PF00703"/>
    </source>
</evidence>
<dbReference type="InterPro" id="IPR006101">
    <property type="entry name" value="Glyco_hydro_2"/>
</dbReference>
<dbReference type="InterPro" id="IPR017853">
    <property type="entry name" value="GH"/>
</dbReference>
<evidence type="ECO:0000259" key="6">
    <source>
        <dbReference type="Pfam" id="PF02836"/>
    </source>
</evidence>
<feature type="domain" description="Glycoside hydrolase family 2" evidence="9">
    <location>
        <begin position="702"/>
        <end position="802"/>
    </location>
</feature>
<evidence type="ECO:0000313" key="11">
    <source>
        <dbReference type="Proteomes" id="UP001589605"/>
    </source>
</evidence>
<dbReference type="InterPro" id="IPR006103">
    <property type="entry name" value="Glyco_hydro_2_cat"/>
</dbReference>
<feature type="domain" description="DUF4982" evidence="8">
    <location>
        <begin position="634"/>
        <end position="688"/>
    </location>
</feature>
<accession>A0ABV5F5T8</accession>
<dbReference type="Gene3D" id="2.60.40.10">
    <property type="entry name" value="Immunoglobulins"/>
    <property type="match status" value="3"/>
</dbReference>
<feature type="domain" description="Glycoside hydrolase family 2 catalytic" evidence="6">
    <location>
        <begin position="296"/>
        <end position="457"/>
    </location>
</feature>
<dbReference type="PANTHER" id="PTHR42732">
    <property type="entry name" value="BETA-GALACTOSIDASE"/>
    <property type="match status" value="1"/>
</dbReference>
<dbReference type="PANTHER" id="PTHR42732:SF1">
    <property type="entry name" value="BETA-MANNOSIDASE"/>
    <property type="match status" value="1"/>
</dbReference>
<dbReference type="InterPro" id="IPR013783">
    <property type="entry name" value="Ig-like_fold"/>
</dbReference>
<protein>
    <submittedName>
        <fullName evidence="10">Sugar-binding domain-containing protein</fullName>
    </submittedName>
</protein>